<accession>A0A1P9WRM1</accession>
<dbReference type="RefSeq" id="WP_077129447.1">
    <property type="nucleotide sequence ID" value="NZ_CP014263.1"/>
</dbReference>
<dbReference type="Proteomes" id="UP000187941">
    <property type="component" value="Chromosome"/>
</dbReference>
<reference evidence="1 2" key="1">
    <citation type="submission" date="2016-01" db="EMBL/GenBank/DDBJ databases">
        <authorList>
            <person name="Oliw E.H."/>
        </authorList>
    </citation>
    <scope>NUCLEOTIDE SEQUENCE [LARGE SCALE GENOMIC DNA]</scope>
    <source>
        <strain evidence="1 2">DY10</strain>
    </source>
</reference>
<keyword evidence="2" id="KW-1185">Reference proteome</keyword>
<sequence length="110" mass="12496">MNERFSSSSFKDPIRRDVIEFNDKGVTFRVKKLIGGTDNFVFYSDISGVEIDNGIFFSTIRIIPRARPEIIIQNFTKGDARRVKELILQNVPSNRPDAFGGPTNGNYPVR</sequence>
<evidence type="ECO:0000313" key="2">
    <source>
        <dbReference type="Proteomes" id="UP000187941"/>
    </source>
</evidence>
<name>A0A1P9WRM1_9BACT</name>
<protein>
    <recommendedName>
        <fullName evidence="3">YokE-like PH domain-containing protein</fullName>
    </recommendedName>
</protein>
<evidence type="ECO:0000313" key="1">
    <source>
        <dbReference type="EMBL" id="AQG78022.1"/>
    </source>
</evidence>
<dbReference type="EMBL" id="CP014263">
    <property type="protein sequence ID" value="AQG78022.1"/>
    <property type="molecule type" value="Genomic_DNA"/>
</dbReference>
<organism evidence="1 2">
    <name type="scientific">Spirosoma montaniterrae</name>
    <dbReference type="NCBI Taxonomy" id="1178516"/>
    <lineage>
        <taxon>Bacteria</taxon>
        <taxon>Pseudomonadati</taxon>
        <taxon>Bacteroidota</taxon>
        <taxon>Cytophagia</taxon>
        <taxon>Cytophagales</taxon>
        <taxon>Cytophagaceae</taxon>
        <taxon>Spirosoma</taxon>
    </lineage>
</organism>
<dbReference type="OrthoDB" id="960406at2"/>
<evidence type="ECO:0008006" key="3">
    <source>
        <dbReference type="Google" id="ProtNLM"/>
    </source>
</evidence>
<dbReference type="STRING" id="1178516.AWR27_00840"/>
<dbReference type="KEGG" id="smon:AWR27_00840"/>
<proteinExistence type="predicted"/>
<dbReference type="AlphaFoldDB" id="A0A1P9WRM1"/>
<gene>
    <name evidence="1" type="ORF">AWR27_00840</name>
</gene>